<reference evidence="4 5" key="1">
    <citation type="submission" date="2017-09" db="EMBL/GenBank/DDBJ databases">
        <title>WGS assembly of Aquilegia coerulea Goldsmith.</title>
        <authorList>
            <person name="Hodges S."/>
            <person name="Kramer E."/>
            <person name="Nordborg M."/>
            <person name="Tomkins J."/>
            <person name="Borevitz J."/>
            <person name="Derieg N."/>
            <person name="Yan J."/>
            <person name="Mihaltcheva S."/>
            <person name="Hayes R.D."/>
            <person name="Rokhsar D."/>
        </authorList>
    </citation>
    <scope>NUCLEOTIDE SEQUENCE [LARGE SCALE GENOMIC DNA]</scope>
    <source>
        <strain evidence="5">cv. Goldsmith</strain>
    </source>
</reference>
<name>A0A2G5DFF1_AQUCA</name>
<dbReference type="PROSITE" id="PS50030">
    <property type="entry name" value="UBA"/>
    <property type="match status" value="3"/>
</dbReference>
<dbReference type="InterPro" id="IPR015940">
    <property type="entry name" value="UBA"/>
</dbReference>
<evidence type="ECO:0008006" key="6">
    <source>
        <dbReference type="Google" id="ProtNLM"/>
    </source>
</evidence>
<accession>A0A2G5DFF1</accession>
<feature type="region of interest" description="Disordered" evidence="1">
    <location>
        <begin position="479"/>
        <end position="544"/>
    </location>
</feature>
<dbReference type="PANTHER" id="PTHR12948:SF3">
    <property type="entry name" value="NEDD8 ULTIMATE BUSTER 1"/>
    <property type="match status" value="1"/>
</dbReference>
<keyword evidence="5" id="KW-1185">Reference proteome</keyword>
<dbReference type="SMART" id="SM00165">
    <property type="entry name" value="UBA"/>
    <property type="match status" value="3"/>
</dbReference>
<dbReference type="CDD" id="cd14270">
    <property type="entry name" value="UBA"/>
    <property type="match status" value="1"/>
</dbReference>
<dbReference type="InterPro" id="IPR039749">
    <property type="entry name" value="NUB1"/>
</dbReference>
<feature type="compositionally biased region" description="Low complexity" evidence="1">
    <location>
        <begin position="500"/>
        <end position="523"/>
    </location>
</feature>
<dbReference type="FunCoup" id="A0A2G5DFF1">
    <property type="interactions" value="1902"/>
</dbReference>
<proteinExistence type="predicted"/>
<dbReference type="SUPFAM" id="SSF46934">
    <property type="entry name" value="UBA-like"/>
    <property type="match status" value="3"/>
</dbReference>
<dbReference type="STRING" id="218851.A0A2G5DFF1"/>
<dbReference type="AlphaFoldDB" id="A0A2G5DFF1"/>
<feature type="domain" description="UBA" evidence="2">
    <location>
        <begin position="430"/>
        <end position="480"/>
    </location>
</feature>
<dbReference type="InterPro" id="IPR029071">
    <property type="entry name" value="Ubiquitin-like_domsf"/>
</dbReference>
<sequence length="582" mass="65065">MDSIESSSSSSSSKTASLNPIMSKLKVAGAFSGIIEVDLDNWTIPMLREEIAKRAKVESNSINLICAGKVLKDGENNQKLIDFGIKNNAKILSTKVSSIDQGESLKKQFMDEDERSSRLDRIRAATEALTRRHADGSLPLPEEDYNIELEDQSGQKVHMGSEAERRGAMMGLMLHAHAKNLIKRQMYKEALDVLSMGEEAFSLCDSKFLEMIDNVPLLQIDMVWCYFMLRDIKWLSMAGVRLAKSREGIERCHGKDLIRVRVLQGGCHPELTLYMRLELLEAVVAYHSGQYDNCRKALTSAQAKYHQLQVPDEALSLLMGMGYREKEAKRAMRMNKQDVERAVAFIIEEREKRAQRMREDMQRQKEIIEQKRYGMTPLKKAVNIQILDQIVSIGFERSLAAEALRRNENDPQTALDDLTNPETNSSIQASINERKGKRLRQATTAIIEELVSMGFERSRVVAAVRATGTKERALNLLTAQDGPNAPVADGGRVGSAAPGENSNNLDTLNEENLNNEENNVREGGNMEGPSGINNSEQRDVDMEEELARELTGDALSDYDIDVTKEGEAITEYFALLASTGDN</sequence>
<gene>
    <name evidence="4" type="ORF">AQUCO_02000010v1</name>
</gene>
<feature type="domain" description="UBA" evidence="2">
    <location>
        <begin position="381"/>
        <end position="421"/>
    </location>
</feature>
<evidence type="ECO:0000259" key="3">
    <source>
        <dbReference type="PROSITE" id="PS50053"/>
    </source>
</evidence>
<evidence type="ECO:0000313" key="4">
    <source>
        <dbReference type="EMBL" id="PIA42246.1"/>
    </source>
</evidence>
<dbReference type="Gene3D" id="3.10.20.90">
    <property type="entry name" value="Phosphatidylinositol 3-kinase Catalytic Subunit, Chain A, domain 1"/>
    <property type="match status" value="1"/>
</dbReference>
<dbReference type="Gene3D" id="1.10.8.10">
    <property type="entry name" value="DNA helicase RuvA subunit, C-terminal domain"/>
    <property type="match status" value="3"/>
</dbReference>
<dbReference type="SUPFAM" id="SSF54236">
    <property type="entry name" value="Ubiquitin-like"/>
    <property type="match status" value="1"/>
</dbReference>
<organism evidence="4 5">
    <name type="scientific">Aquilegia coerulea</name>
    <name type="common">Rocky mountain columbine</name>
    <dbReference type="NCBI Taxonomy" id="218851"/>
    <lineage>
        <taxon>Eukaryota</taxon>
        <taxon>Viridiplantae</taxon>
        <taxon>Streptophyta</taxon>
        <taxon>Embryophyta</taxon>
        <taxon>Tracheophyta</taxon>
        <taxon>Spermatophyta</taxon>
        <taxon>Magnoliopsida</taxon>
        <taxon>Ranunculales</taxon>
        <taxon>Ranunculaceae</taxon>
        <taxon>Thalictroideae</taxon>
        <taxon>Aquilegia</taxon>
    </lineage>
</organism>
<dbReference type="Pfam" id="PF00627">
    <property type="entry name" value="UBA"/>
    <property type="match status" value="1"/>
</dbReference>
<dbReference type="GO" id="GO:2000058">
    <property type="term" value="P:regulation of ubiquitin-dependent protein catabolic process"/>
    <property type="evidence" value="ECO:0007669"/>
    <property type="project" value="TreeGrafter"/>
</dbReference>
<dbReference type="CDD" id="cd14291">
    <property type="entry name" value="UBA1_NUB1_like"/>
    <property type="match status" value="1"/>
</dbReference>
<dbReference type="InterPro" id="IPR000626">
    <property type="entry name" value="Ubiquitin-like_dom"/>
</dbReference>
<dbReference type="GO" id="GO:0031593">
    <property type="term" value="F:polyubiquitin modification-dependent protein binding"/>
    <property type="evidence" value="ECO:0007669"/>
    <property type="project" value="UniProtKB-ARBA"/>
</dbReference>
<dbReference type="InterPro" id="IPR009060">
    <property type="entry name" value="UBA-like_sf"/>
</dbReference>
<dbReference type="InParanoid" id="A0A2G5DFF1"/>
<dbReference type="PROSITE" id="PS50053">
    <property type="entry name" value="UBIQUITIN_2"/>
    <property type="match status" value="1"/>
</dbReference>
<evidence type="ECO:0000256" key="1">
    <source>
        <dbReference type="SAM" id="MobiDB-lite"/>
    </source>
</evidence>
<protein>
    <recommendedName>
        <fullName evidence="6">UBA domain-containing protein</fullName>
    </recommendedName>
</protein>
<evidence type="ECO:0000313" key="5">
    <source>
        <dbReference type="Proteomes" id="UP000230069"/>
    </source>
</evidence>
<evidence type="ECO:0000259" key="2">
    <source>
        <dbReference type="PROSITE" id="PS50030"/>
    </source>
</evidence>
<dbReference type="EMBL" id="KZ305037">
    <property type="protein sequence ID" value="PIA42246.1"/>
    <property type="molecule type" value="Genomic_DNA"/>
</dbReference>
<feature type="domain" description="Ubiquitin-like" evidence="3">
    <location>
        <begin position="43"/>
        <end position="91"/>
    </location>
</feature>
<dbReference type="PANTHER" id="PTHR12948">
    <property type="entry name" value="NEDD8 ULTIMATE BUSTER-1 BS4 PROTEIN"/>
    <property type="match status" value="1"/>
</dbReference>
<feature type="domain" description="UBA" evidence="2">
    <location>
        <begin position="309"/>
        <end position="349"/>
    </location>
</feature>
<dbReference type="OrthoDB" id="434245at2759"/>
<dbReference type="Proteomes" id="UP000230069">
    <property type="component" value="Unassembled WGS sequence"/>
</dbReference>